<organism evidence="3">
    <name type="scientific">viral metagenome</name>
    <dbReference type="NCBI Taxonomy" id="1070528"/>
    <lineage>
        <taxon>unclassified sequences</taxon>
        <taxon>metagenomes</taxon>
        <taxon>organismal metagenomes</taxon>
    </lineage>
</organism>
<accession>A0A6C0DDA6</accession>
<keyword evidence="1" id="KW-0560">Oxidoreductase</keyword>
<protein>
    <recommendedName>
        <fullName evidence="2">Alanine dehydrogenase/pyridine nucleotide transhydrogenase N-terminal domain-containing protein</fullName>
    </recommendedName>
</protein>
<evidence type="ECO:0000313" key="3">
    <source>
        <dbReference type="EMBL" id="QHT14497.1"/>
    </source>
</evidence>
<dbReference type="InterPro" id="IPR007698">
    <property type="entry name" value="AlaDH/PNT_NAD(H)-bd"/>
</dbReference>
<dbReference type="SUPFAM" id="SSF52283">
    <property type="entry name" value="Formate/glycerate dehydrogenase catalytic domain-like"/>
    <property type="match status" value="1"/>
</dbReference>
<dbReference type="Pfam" id="PF05222">
    <property type="entry name" value="AlaDh_PNT_N"/>
    <property type="match status" value="1"/>
</dbReference>
<dbReference type="Gene3D" id="3.40.50.720">
    <property type="entry name" value="NAD(P)-binding Rossmann-like Domain"/>
    <property type="match status" value="1"/>
</dbReference>
<dbReference type="SUPFAM" id="SSF51735">
    <property type="entry name" value="NAD(P)-binding Rossmann-fold domains"/>
    <property type="match status" value="1"/>
</dbReference>
<dbReference type="PANTHER" id="PTHR11133:SF23">
    <property type="entry name" value="SACCHAROPINE DEHYDROGENASE [NAD(+), L-LYSINE-FORMING]"/>
    <property type="match status" value="1"/>
</dbReference>
<evidence type="ECO:0000259" key="2">
    <source>
        <dbReference type="SMART" id="SM01003"/>
    </source>
</evidence>
<evidence type="ECO:0000256" key="1">
    <source>
        <dbReference type="ARBA" id="ARBA00023002"/>
    </source>
</evidence>
<dbReference type="InterPro" id="IPR051168">
    <property type="entry name" value="AASS"/>
</dbReference>
<dbReference type="EMBL" id="MN739586">
    <property type="protein sequence ID" value="QHT14497.1"/>
    <property type="molecule type" value="Genomic_DNA"/>
</dbReference>
<sequence>MGCISSKSIDQPLDPVVPQSIPIPVPIPNPVDLVVEIEDEKDELTEELEKNKNTNISYIFQDIIDDKHMKYMDRYESKEEKVFWGLGVENESYFMLKEKCTVADFAKLRQKCERYSVDYYKNFKPEPLQAAIEQCKKHTGLTYPVYVNSHTFQKTDIKAQHRTFYDVHSTPNPAFTESIHDILLRECRYYKEQYDKAFVFDGDSNEFITQNFYNATVSSCVSELVDVKQRFLSEVAPYFKKWKMGTLVYPDHNYGMVTFLTTRKANLLVCNNGTLHINLTLPTVLRGGMIADKDLFAKTHLTLIEYIQMVEPLVVACYGTPDVLSVVDPAYSIGSLRVSLSRYISLQTFNSSSPVNGKLLLMERPPDKEHWYNQLEDTPYLPNPSIGFDINFNKFKNHGVEIRFLEWFPEEYLTDLMNFFVLLAQHSLTVGKVSFNKSKYRAIIISCIRKGFTYKMTDKECDLILTDLSLPTQTFSYTDFTPFDLLQYISTQLYRRYADSDLVQKMSPGMKRPVLVNYNRIAYEKLYRDIHGPSELIIRAEDNPLEARTPLVPEHIAELLPHFKIMVETSKYRCFSDEAYRAVGATIVEKGYWVQSQNSYVIGLKAIQAPASSTQTLLHFAHCFKGQEGSKETLDLLKDCTFIDYEYMLTKMKQRIISFCAQSGKIGAYLALMAFHQDEVPPFDESVYKNILLRMTIKPRVLLIGHGTAGKAARSVMEQFGISCTIWTSQHTGSRQDILDHDVLIHAIRLPDNPYKISPPFLVHEDLSLNRTLSVICDVSCDMGNPRNTLPIYSSYTSASRPVENVAPHLKLIAINNLPSMEPTVSSTEFSTILKEYLPELPFMKISPDPKADVLLRSYQTFLSFTQMNTKK</sequence>
<proteinExistence type="predicted"/>
<dbReference type="GO" id="GO:0004753">
    <property type="term" value="F:saccharopine dehydrogenase activity"/>
    <property type="evidence" value="ECO:0007669"/>
    <property type="project" value="TreeGrafter"/>
</dbReference>
<dbReference type="Pfam" id="PF01262">
    <property type="entry name" value="AlaDh_PNT_C"/>
    <property type="match status" value="1"/>
</dbReference>
<dbReference type="GO" id="GO:0005737">
    <property type="term" value="C:cytoplasm"/>
    <property type="evidence" value="ECO:0007669"/>
    <property type="project" value="TreeGrafter"/>
</dbReference>
<dbReference type="InterPro" id="IPR007886">
    <property type="entry name" value="AlaDH/PNT_N"/>
</dbReference>
<name>A0A6C0DDA6_9ZZZZ</name>
<reference evidence="3" key="1">
    <citation type="journal article" date="2020" name="Nature">
        <title>Giant virus diversity and host interactions through global metagenomics.</title>
        <authorList>
            <person name="Schulz F."/>
            <person name="Roux S."/>
            <person name="Paez-Espino D."/>
            <person name="Jungbluth S."/>
            <person name="Walsh D.A."/>
            <person name="Denef V.J."/>
            <person name="McMahon K.D."/>
            <person name="Konstantinidis K.T."/>
            <person name="Eloe-Fadrosh E.A."/>
            <person name="Kyrpides N.C."/>
            <person name="Woyke T."/>
        </authorList>
    </citation>
    <scope>NUCLEOTIDE SEQUENCE</scope>
    <source>
        <strain evidence="3">GVMAG-M-3300023174-141</strain>
    </source>
</reference>
<dbReference type="GO" id="GO:0019878">
    <property type="term" value="P:lysine biosynthetic process via aminoadipic acid"/>
    <property type="evidence" value="ECO:0007669"/>
    <property type="project" value="TreeGrafter"/>
</dbReference>
<dbReference type="PANTHER" id="PTHR11133">
    <property type="entry name" value="SACCHAROPINE DEHYDROGENASE"/>
    <property type="match status" value="1"/>
</dbReference>
<dbReference type="InterPro" id="IPR036291">
    <property type="entry name" value="NAD(P)-bd_dom_sf"/>
</dbReference>
<dbReference type="SMART" id="SM01003">
    <property type="entry name" value="AlaDh_PNT_N"/>
    <property type="match status" value="1"/>
</dbReference>
<dbReference type="AlphaFoldDB" id="A0A6C0DDA6"/>
<feature type="domain" description="Alanine dehydrogenase/pyridine nucleotide transhydrogenase N-terminal" evidence="2">
    <location>
        <begin position="537"/>
        <end position="666"/>
    </location>
</feature>